<dbReference type="STRING" id="403935.SAMN05216481_105250"/>
<dbReference type="Proteomes" id="UP000199055">
    <property type="component" value="Unassembled WGS sequence"/>
</dbReference>
<protein>
    <submittedName>
        <fullName evidence="1">Uncharacterized protein</fullName>
    </submittedName>
</protein>
<sequence length="88" mass="9128">MATIGRALPISTVLPRPAAAEGLVAEPADPPRLLPAVVPHTRPARATTVAGQATAGLGRRSATGLARLPTADCWRLLHRLVPEEGPAR</sequence>
<proteinExistence type="predicted"/>
<evidence type="ECO:0000313" key="2">
    <source>
        <dbReference type="Proteomes" id="UP000199055"/>
    </source>
</evidence>
<keyword evidence="2" id="KW-1185">Reference proteome</keyword>
<gene>
    <name evidence="1" type="ORF">SAMN05216481_105250</name>
</gene>
<dbReference type="EMBL" id="FOET01000005">
    <property type="protein sequence ID" value="SEQ27938.1"/>
    <property type="molecule type" value="Genomic_DNA"/>
</dbReference>
<organism evidence="1 2">
    <name type="scientific">Streptomyces radiopugnans</name>
    <dbReference type="NCBI Taxonomy" id="403935"/>
    <lineage>
        <taxon>Bacteria</taxon>
        <taxon>Bacillati</taxon>
        <taxon>Actinomycetota</taxon>
        <taxon>Actinomycetes</taxon>
        <taxon>Kitasatosporales</taxon>
        <taxon>Streptomycetaceae</taxon>
        <taxon>Streptomyces</taxon>
    </lineage>
</organism>
<name>A0A1H9ESF0_9ACTN</name>
<evidence type="ECO:0000313" key="1">
    <source>
        <dbReference type="EMBL" id="SEQ27938.1"/>
    </source>
</evidence>
<accession>A0A1H9ESF0</accession>
<reference evidence="1 2" key="1">
    <citation type="submission" date="2016-10" db="EMBL/GenBank/DDBJ databases">
        <authorList>
            <person name="de Groot N.N."/>
        </authorList>
    </citation>
    <scope>NUCLEOTIDE SEQUENCE [LARGE SCALE GENOMIC DNA]</scope>
    <source>
        <strain evidence="1 2">CGMCC 4.3519</strain>
    </source>
</reference>
<dbReference type="AlphaFoldDB" id="A0A1H9ESF0"/>